<dbReference type="InterPro" id="IPR032675">
    <property type="entry name" value="LRR_dom_sf"/>
</dbReference>
<dbReference type="Gene3D" id="3.80.10.10">
    <property type="entry name" value="Ribonuclease Inhibitor"/>
    <property type="match status" value="1"/>
</dbReference>
<dbReference type="OrthoDB" id="773549at2759"/>
<dbReference type="SUPFAM" id="SSF52047">
    <property type="entry name" value="RNI-like"/>
    <property type="match status" value="1"/>
</dbReference>
<reference evidence="2 3" key="1">
    <citation type="submission" date="2016-09" db="EMBL/GenBank/DDBJ databases">
        <title>The draft genome of Dichanthelium oligosanthes: A C3 panicoid grass species.</title>
        <authorList>
            <person name="Studer A.J."/>
            <person name="Schnable J.C."/>
            <person name="Brutnell T.P."/>
        </authorList>
    </citation>
    <scope>NUCLEOTIDE SEQUENCE [LARGE SCALE GENOMIC DNA]</scope>
    <source>
        <strain evidence="3">cv. Kellogg 1175</strain>
        <tissue evidence="2">Leaf</tissue>
    </source>
</reference>
<evidence type="ECO:0000313" key="2">
    <source>
        <dbReference type="EMBL" id="OEL15753.1"/>
    </source>
</evidence>
<dbReference type="Pfam" id="PF24758">
    <property type="entry name" value="LRR_At5g56370"/>
    <property type="match status" value="1"/>
</dbReference>
<gene>
    <name evidence="2" type="ORF">BAE44_0023227</name>
</gene>
<dbReference type="InterPro" id="IPR050232">
    <property type="entry name" value="FBL13/AtMIF1-like"/>
</dbReference>
<dbReference type="EMBL" id="LWDX02065655">
    <property type="protein sequence ID" value="OEL15753.1"/>
    <property type="molecule type" value="Genomic_DNA"/>
</dbReference>
<evidence type="ECO:0000313" key="3">
    <source>
        <dbReference type="Proteomes" id="UP000095767"/>
    </source>
</evidence>
<name>A0A1E5US98_9POAL</name>
<evidence type="ECO:0000259" key="1">
    <source>
        <dbReference type="Pfam" id="PF24758"/>
    </source>
</evidence>
<comment type="caution">
    <text evidence="2">The sequence shown here is derived from an EMBL/GenBank/DDBJ whole genome shotgun (WGS) entry which is preliminary data.</text>
</comment>
<feature type="domain" description="F-box/LRR-repeat protein 15/At3g58940/PEG3-like LRR" evidence="1">
    <location>
        <begin position="23"/>
        <end position="108"/>
    </location>
</feature>
<dbReference type="InterPro" id="IPR055411">
    <property type="entry name" value="LRR_FXL15/At3g58940/PEG3-like"/>
</dbReference>
<dbReference type="AlphaFoldDB" id="A0A1E5US98"/>
<proteinExistence type="predicted"/>
<dbReference type="Proteomes" id="UP000095767">
    <property type="component" value="Unassembled WGS sequence"/>
</dbReference>
<keyword evidence="3" id="KW-1185">Reference proteome</keyword>
<dbReference type="PANTHER" id="PTHR31900:SF34">
    <property type="entry name" value="EMB|CAB62440.1-RELATED"/>
    <property type="match status" value="1"/>
</dbReference>
<dbReference type="PANTHER" id="PTHR31900">
    <property type="entry name" value="F-BOX/RNI SUPERFAMILY PROTEIN-RELATED"/>
    <property type="match status" value="1"/>
</dbReference>
<sequence length="358" mass="40856">MDALARVLDGRAAPVAAFEHSVTNTKYGECCPLPSPVYSCATLTTLDLHSWRLRVPSRLTGLRAVRSLRLSDVVATDADLRRLISRCGALEHLEIYNLQSAERRLRLVLSYCYPEHSWSINDTMDSEEDYSFSEIQEMCDYKNMAEMEHSQTDEIGNMMTFLGGLRAAKKLRLYLPTEYSQVLSKAKVWMPKRLPKKNYLLGLETLTLTLDHNHEVAATFISCLLNSSPNLKNLIIEEPWRMGNPESLPAEFWEEQVDADCALNHLSSVTFYIDSLFKGHPCSGLCLFLVTKARVLKRMCIEYHRSEVRPEDAARVEAPRSELQLWPRASPDVVLEQSPLDCNPCYRGPWYPTHGWLI</sequence>
<protein>
    <recommendedName>
        <fullName evidence="1">F-box/LRR-repeat protein 15/At3g58940/PEG3-like LRR domain-containing protein</fullName>
    </recommendedName>
</protein>
<accession>A0A1E5US98</accession>
<organism evidence="2 3">
    <name type="scientific">Dichanthelium oligosanthes</name>
    <dbReference type="NCBI Taxonomy" id="888268"/>
    <lineage>
        <taxon>Eukaryota</taxon>
        <taxon>Viridiplantae</taxon>
        <taxon>Streptophyta</taxon>
        <taxon>Embryophyta</taxon>
        <taxon>Tracheophyta</taxon>
        <taxon>Spermatophyta</taxon>
        <taxon>Magnoliopsida</taxon>
        <taxon>Liliopsida</taxon>
        <taxon>Poales</taxon>
        <taxon>Poaceae</taxon>
        <taxon>PACMAD clade</taxon>
        <taxon>Panicoideae</taxon>
        <taxon>Panicodae</taxon>
        <taxon>Paniceae</taxon>
        <taxon>Dichantheliinae</taxon>
        <taxon>Dichanthelium</taxon>
    </lineage>
</organism>